<feature type="region of interest" description="Disordered" evidence="1">
    <location>
        <begin position="188"/>
        <end position="218"/>
    </location>
</feature>
<feature type="compositionally biased region" description="Acidic residues" evidence="1">
    <location>
        <begin position="200"/>
        <end position="218"/>
    </location>
</feature>
<feature type="compositionally biased region" description="Basic and acidic residues" evidence="1">
    <location>
        <begin position="81"/>
        <end position="92"/>
    </location>
</feature>
<organism evidence="2 3">
    <name type="scientific">Ophiophagus hannah</name>
    <name type="common">King cobra</name>
    <name type="synonym">Naja hannah</name>
    <dbReference type="NCBI Taxonomy" id="8665"/>
    <lineage>
        <taxon>Eukaryota</taxon>
        <taxon>Metazoa</taxon>
        <taxon>Chordata</taxon>
        <taxon>Craniata</taxon>
        <taxon>Vertebrata</taxon>
        <taxon>Euteleostomi</taxon>
        <taxon>Lepidosauria</taxon>
        <taxon>Squamata</taxon>
        <taxon>Bifurcata</taxon>
        <taxon>Unidentata</taxon>
        <taxon>Episquamata</taxon>
        <taxon>Toxicofera</taxon>
        <taxon>Serpentes</taxon>
        <taxon>Colubroidea</taxon>
        <taxon>Elapidae</taxon>
        <taxon>Elapinae</taxon>
        <taxon>Ophiophagus</taxon>
    </lineage>
</organism>
<gene>
    <name evidence="2" type="primary">PCGF6</name>
    <name evidence="2" type="ORF">L345_05356</name>
</gene>
<evidence type="ECO:0000313" key="3">
    <source>
        <dbReference type="Proteomes" id="UP000018936"/>
    </source>
</evidence>
<evidence type="ECO:0000313" key="2">
    <source>
        <dbReference type="EMBL" id="ETE68847.1"/>
    </source>
</evidence>
<keyword evidence="3" id="KW-1185">Reference proteome</keyword>
<dbReference type="EMBL" id="AZIM01000918">
    <property type="protein sequence ID" value="ETE68847.1"/>
    <property type="molecule type" value="Genomic_DNA"/>
</dbReference>
<name>V8P4N1_OPHHA</name>
<dbReference type="Proteomes" id="UP000018936">
    <property type="component" value="Unassembled WGS sequence"/>
</dbReference>
<reference evidence="2 3" key="1">
    <citation type="journal article" date="2013" name="Proc. Natl. Acad. Sci. U.S.A.">
        <title>The king cobra genome reveals dynamic gene evolution and adaptation in the snake venom system.</title>
        <authorList>
            <person name="Vonk F.J."/>
            <person name="Casewell N.R."/>
            <person name="Henkel C.V."/>
            <person name="Heimberg A.M."/>
            <person name="Jansen H.J."/>
            <person name="McCleary R.J."/>
            <person name="Kerkkamp H.M."/>
            <person name="Vos R.A."/>
            <person name="Guerreiro I."/>
            <person name="Calvete J.J."/>
            <person name="Wuster W."/>
            <person name="Woods A.E."/>
            <person name="Logan J.M."/>
            <person name="Harrison R.A."/>
            <person name="Castoe T.A."/>
            <person name="de Koning A.P."/>
            <person name="Pollock D.D."/>
            <person name="Yandell M."/>
            <person name="Calderon D."/>
            <person name="Renjifo C."/>
            <person name="Currier R.B."/>
            <person name="Salgado D."/>
            <person name="Pla D."/>
            <person name="Sanz L."/>
            <person name="Hyder A.S."/>
            <person name="Ribeiro J.M."/>
            <person name="Arntzen J.W."/>
            <person name="van den Thillart G.E."/>
            <person name="Boetzer M."/>
            <person name="Pirovano W."/>
            <person name="Dirks R.P."/>
            <person name="Spaink H.P."/>
            <person name="Duboule D."/>
            <person name="McGlinn E."/>
            <person name="Kini R.M."/>
            <person name="Richardson M.K."/>
        </authorList>
    </citation>
    <scope>NUCLEOTIDE SEQUENCE</scope>
    <source>
        <tissue evidence="2">Blood</tissue>
    </source>
</reference>
<feature type="region of interest" description="Disordered" evidence="1">
    <location>
        <begin position="69"/>
        <end position="104"/>
    </location>
</feature>
<proteinExistence type="predicted"/>
<evidence type="ECO:0000256" key="1">
    <source>
        <dbReference type="SAM" id="MobiDB-lite"/>
    </source>
</evidence>
<dbReference type="AlphaFoldDB" id="V8P4N1"/>
<accession>V8P4N1</accession>
<feature type="non-terminal residue" evidence="2">
    <location>
        <position position="1"/>
    </location>
</feature>
<protein>
    <submittedName>
        <fullName evidence="2">Polycomb group RING finger protein 6</fullName>
    </submittedName>
</protein>
<comment type="caution">
    <text evidence="2">The sequence shown here is derived from an EMBL/GenBank/DDBJ whole genome shotgun (WGS) entry which is preliminary data.</text>
</comment>
<sequence length="314" mass="34224">MGGGQGRRRRSLASQAISKLHLWCNPHPVFFAQKAIYLMVLGMEREGGKGTPTAWGWVRGGEASLALSPVLKTAKKKNPRLNKDSRAEDRRAPRPPPRLNRRPGLALRCLRTRTPGVRAECVTEKKRGGGLNVCCVGTKHSGIENLRSSALQQQRAQASPLPALHHPHPDSFASAGRPPCGSNPFSAACSRCRGSKRGTEDEEEEEEAEEEEEEEEEAAEEYFWLGGCSPFHGNAKHSADFSFPGSLGLGIHLGGLLKRHTNRKWMLRVPSLETSSHRTDIPAAQPAALISSLPLSVSEGSSPEGQIRNTVHFV</sequence>